<name>A0A9W6WVJ1_9STRA</name>
<reference evidence="2" key="1">
    <citation type="submission" date="2023-04" db="EMBL/GenBank/DDBJ databases">
        <title>Phytophthora fragariaefolia NBRC 109709.</title>
        <authorList>
            <person name="Ichikawa N."/>
            <person name="Sato H."/>
            <person name="Tonouchi N."/>
        </authorList>
    </citation>
    <scope>NUCLEOTIDE SEQUENCE</scope>
    <source>
        <strain evidence="2">NBRC 109709</strain>
    </source>
</reference>
<sequence length="197" mass="21081">MADGQAPDANSKTRMDEAARPEIVTSPEPTPKAAQAKINNNKVIDGKNDRSEGFEIRRGRTDARGAKTYSATSTRFDEGGGSRDNRSPGAQQAGAAIHEDRNVSRHGVRTDVWADIDQGVIRLASRVTPGPLGGGLQRGARFRVGGPLKRTPQVRAGSSVVLVVEASTRSEPMSSRVPVVRGPESSFVRDDFTATKF</sequence>
<protein>
    <submittedName>
        <fullName evidence="2">Unnamed protein product</fullName>
    </submittedName>
</protein>
<evidence type="ECO:0000313" key="3">
    <source>
        <dbReference type="Proteomes" id="UP001165121"/>
    </source>
</evidence>
<dbReference type="Proteomes" id="UP001165121">
    <property type="component" value="Unassembled WGS sequence"/>
</dbReference>
<feature type="compositionally biased region" description="Basic and acidic residues" evidence="1">
    <location>
        <begin position="44"/>
        <end position="65"/>
    </location>
</feature>
<evidence type="ECO:0000313" key="2">
    <source>
        <dbReference type="EMBL" id="GMF29169.1"/>
    </source>
</evidence>
<dbReference type="EMBL" id="BSXT01000518">
    <property type="protein sequence ID" value="GMF29169.1"/>
    <property type="molecule type" value="Genomic_DNA"/>
</dbReference>
<organism evidence="2 3">
    <name type="scientific">Phytophthora fragariaefolia</name>
    <dbReference type="NCBI Taxonomy" id="1490495"/>
    <lineage>
        <taxon>Eukaryota</taxon>
        <taxon>Sar</taxon>
        <taxon>Stramenopiles</taxon>
        <taxon>Oomycota</taxon>
        <taxon>Peronosporomycetes</taxon>
        <taxon>Peronosporales</taxon>
        <taxon>Peronosporaceae</taxon>
        <taxon>Phytophthora</taxon>
    </lineage>
</organism>
<accession>A0A9W6WVJ1</accession>
<gene>
    <name evidence="2" type="ORF">Pfra01_000619300</name>
</gene>
<comment type="caution">
    <text evidence="2">The sequence shown here is derived from an EMBL/GenBank/DDBJ whole genome shotgun (WGS) entry which is preliminary data.</text>
</comment>
<dbReference type="AlphaFoldDB" id="A0A9W6WVJ1"/>
<evidence type="ECO:0000256" key="1">
    <source>
        <dbReference type="SAM" id="MobiDB-lite"/>
    </source>
</evidence>
<proteinExistence type="predicted"/>
<feature type="compositionally biased region" description="Basic and acidic residues" evidence="1">
    <location>
        <begin position="11"/>
        <end position="20"/>
    </location>
</feature>
<keyword evidence="3" id="KW-1185">Reference proteome</keyword>
<feature type="compositionally biased region" description="Basic and acidic residues" evidence="1">
    <location>
        <begin position="75"/>
        <end position="86"/>
    </location>
</feature>
<feature type="region of interest" description="Disordered" evidence="1">
    <location>
        <begin position="1"/>
        <end position="103"/>
    </location>
</feature>